<evidence type="ECO:0000256" key="4">
    <source>
        <dbReference type="SAM" id="MobiDB-lite"/>
    </source>
</evidence>
<sequence length="827" mass="92271">MPPKNEYARRKLRDSPSPSPSSDESFEESKPTLHKLVKVRATEQAEVNGTNPTPKPTGIPTINTTVNTTEITTVDVRVAENEQSASASTPNAIVLPTLAYVSDPHIHVQAGGCNTLAYRNFSKCRSCILKIGKGDTCRFKGFRAFRKNLGVLEYGPWFISAKSDVLSEQLTEPLVQIQQPTRLLAAAAAASSSEIPSDSTLLGQNFSIKIPSRHTVSSNPIHELYILKTTAPVLLSILAEELKIFSSKISCGLPVMFRPAIANLSPPKKSSSASLESSSRNTVLRQHCDQCLTSIFNTHYMCAICGKEICAKCFKKLPLKVTDVTTMISNRVVLFPEQCGRGTVHVQKQFILLAKISKEDVEAVVKVAEFVVDLEKNRSPDEQIEEEVEADEEGEEGDEDGEKKAEEKDSEADEKVEKDNSTAKLTGEESTSINSNLGQNDLIQANVKRQRKYGHFDVVGDSKNYLRLYGDDEQAYEKFQQQWKQGKAVIFEGCAGNIQADWNPAYFIQHHGKEITTVVDCVTKENISMDVGEFFSYFTDSNLIRKKILKLPDWPSHSEFERKFPNHFADFKRSVPFADYSSFTGARNLAARLPQEFLPPDLGPKMYNAFGSSDGEHVGQKGFGTTPIHLDMADAVNVMMYASTLENRTDLSEKANTAAAVWDIYPRAALPKLRNYLTTYAARHGNKVDDPVHDQFFYLNEAMRQELWDSYGVQGWRIFQNPGDAVFVPAGCAHQVCNYKDCIKAACDFVSPENLRACVRLTGEFRKLSKTHRRREDLLNLKSTLWSVWMSCPLLKESEQDLPPVLGEPEVSSNQSTESDSVHMQAE</sequence>
<evidence type="ECO:0000259" key="5">
    <source>
        <dbReference type="PROSITE" id="PS51184"/>
    </source>
</evidence>
<dbReference type="SMART" id="SM00558">
    <property type="entry name" value="JmjC"/>
    <property type="match status" value="1"/>
</dbReference>
<dbReference type="Pfam" id="PF02373">
    <property type="entry name" value="JmjC"/>
    <property type="match status" value="1"/>
</dbReference>
<dbReference type="Gene3D" id="2.60.120.650">
    <property type="entry name" value="Cupin"/>
    <property type="match status" value="1"/>
</dbReference>
<dbReference type="GO" id="GO:0000118">
    <property type="term" value="C:histone deacetylase complex"/>
    <property type="evidence" value="ECO:0007669"/>
    <property type="project" value="TreeGrafter"/>
</dbReference>
<evidence type="ECO:0000256" key="3">
    <source>
        <dbReference type="ARBA" id="ARBA00023242"/>
    </source>
</evidence>
<accession>A0AAD5X8H4</accession>
<feature type="domain" description="JmjC" evidence="5">
    <location>
        <begin position="582"/>
        <end position="766"/>
    </location>
</feature>
<dbReference type="PROSITE" id="PS51184">
    <property type="entry name" value="JMJC"/>
    <property type="match status" value="1"/>
</dbReference>
<dbReference type="PANTHER" id="PTHR12549">
    <property type="entry name" value="JMJC DOMAIN-CONTAINING HISTONE DEMETHYLATION PROTEIN"/>
    <property type="match status" value="1"/>
</dbReference>
<dbReference type="GO" id="GO:0032454">
    <property type="term" value="F:histone H3K9 demethylase activity"/>
    <property type="evidence" value="ECO:0007669"/>
    <property type="project" value="InterPro"/>
</dbReference>
<evidence type="ECO:0000313" key="7">
    <source>
        <dbReference type="Proteomes" id="UP001211907"/>
    </source>
</evidence>
<gene>
    <name evidence="6" type="ORF">HK100_004868</name>
</gene>
<dbReference type="AlphaFoldDB" id="A0AAD5X8H4"/>
<evidence type="ECO:0000256" key="2">
    <source>
        <dbReference type="ARBA" id="ARBA00022723"/>
    </source>
</evidence>
<dbReference type="SUPFAM" id="SSF51197">
    <property type="entry name" value="Clavaminate synthase-like"/>
    <property type="match status" value="1"/>
</dbReference>
<dbReference type="InterPro" id="IPR045109">
    <property type="entry name" value="LSDs-like"/>
</dbReference>
<dbReference type="InterPro" id="IPR003347">
    <property type="entry name" value="JmjC_dom"/>
</dbReference>
<dbReference type="GO" id="GO:0006357">
    <property type="term" value="P:regulation of transcription by RNA polymerase II"/>
    <property type="evidence" value="ECO:0007669"/>
    <property type="project" value="TreeGrafter"/>
</dbReference>
<feature type="compositionally biased region" description="Basic and acidic residues" evidence="4">
    <location>
        <begin position="401"/>
        <end position="421"/>
    </location>
</feature>
<name>A0AAD5X8H4_9FUNG</name>
<organism evidence="6 7">
    <name type="scientific">Physocladia obscura</name>
    <dbReference type="NCBI Taxonomy" id="109957"/>
    <lineage>
        <taxon>Eukaryota</taxon>
        <taxon>Fungi</taxon>
        <taxon>Fungi incertae sedis</taxon>
        <taxon>Chytridiomycota</taxon>
        <taxon>Chytridiomycota incertae sedis</taxon>
        <taxon>Chytridiomycetes</taxon>
        <taxon>Chytridiales</taxon>
        <taxon>Chytriomycetaceae</taxon>
        <taxon>Physocladia</taxon>
    </lineage>
</organism>
<comment type="subcellular location">
    <subcellularLocation>
        <location evidence="1">Nucleus</location>
    </subcellularLocation>
</comment>
<dbReference type="Proteomes" id="UP001211907">
    <property type="component" value="Unassembled WGS sequence"/>
</dbReference>
<protein>
    <recommendedName>
        <fullName evidence="5">JmjC domain-containing protein</fullName>
    </recommendedName>
</protein>
<dbReference type="GO" id="GO:0031490">
    <property type="term" value="F:chromatin DNA binding"/>
    <property type="evidence" value="ECO:0007669"/>
    <property type="project" value="TreeGrafter"/>
</dbReference>
<dbReference type="EMBL" id="JADGJH010002340">
    <property type="protein sequence ID" value="KAJ3099571.1"/>
    <property type="molecule type" value="Genomic_DNA"/>
</dbReference>
<keyword evidence="3" id="KW-0539">Nucleus</keyword>
<keyword evidence="2" id="KW-0479">Metal-binding</keyword>
<keyword evidence="7" id="KW-1185">Reference proteome</keyword>
<dbReference type="GO" id="GO:0000785">
    <property type="term" value="C:chromatin"/>
    <property type="evidence" value="ECO:0007669"/>
    <property type="project" value="TreeGrafter"/>
</dbReference>
<feature type="region of interest" description="Disordered" evidence="4">
    <location>
        <begin position="802"/>
        <end position="827"/>
    </location>
</feature>
<dbReference type="GO" id="GO:0003712">
    <property type="term" value="F:transcription coregulator activity"/>
    <property type="evidence" value="ECO:0007669"/>
    <property type="project" value="TreeGrafter"/>
</dbReference>
<feature type="region of interest" description="Disordered" evidence="4">
    <location>
        <begin position="1"/>
        <end position="32"/>
    </location>
</feature>
<dbReference type="PANTHER" id="PTHR12549:SF38">
    <property type="entry name" value="JMJC DOMAIN-CONTAINING HISTONE DEMETHYLASE 2, ISOFORM A"/>
    <property type="match status" value="1"/>
</dbReference>
<proteinExistence type="predicted"/>
<feature type="compositionally biased region" description="Acidic residues" evidence="4">
    <location>
        <begin position="382"/>
        <end position="400"/>
    </location>
</feature>
<evidence type="ECO:0000256" key="1">
    <source>
        <dbReference type="ARBA" id="ARBA00004123"/>
    </source>
</evidence>
<reference evidence="6" key="1">
    <citation type="submission" date="2020-05" db="EMBL/GenBank/DDBJ databases">
        <title>Phylogenomic resolution of chytrid fungi.</title>
        <authorList>
            <person name="Stajich J.E."/>
            <person name="Amses K."/>
            <person name="Simmons R."/>
            <person name="Seto K."/>
            <person name="Myers J."/>
            <person name="Bonds A."/>
            <person name="Quandt C.A."/>
            <person name="Barry K."/>
            <person name="Liu P."/>
            <person name="Grigoriev I."/>
            <person name="Longcore J.E."/>
            <person name="James T.Y."/>
        </authorList>
    </citation>
    <scope>NUCLEOTIDE SEQUENCE</scope>
    <source>
        <strain evidence="6">JEL0513</strain>
    </source>
</reference>
<evidence type="ECO:0000313" key="6">
    <source>
        <dbReference type="EMBL" id="KAJ3099571.1"/>
    </source>
</evidence>
<comment type="caution">
    <text evidence="6">The sequence shown here is derived from an EMBL/GenBank/DDBJ whole genome shotgun (WGS) entry which is preliminary data.</text>
</comment>
<feature type="region of interest" description="Disordered" evidence="4">
    <location>
        <begin position="378"/>
        <end position="437"/>
    </location>
</feature>
<dbReference type="GO" id="GO:0046872">
    <property type="term" value="F:metal ion binding"/>
    <property type="evidence" value="ECO:0007669"/>
    <property type="project" value="UniProtKB-KW"/>
</dbReference>
<feature type="compositionally biased region" description="Polar residues" evidence="4">
    <location>
        <begin position="422"/>
        <end position="437"/>
    </location>
</feature>